<evidence type="ECO:0000313" key="3">
    <source>
        <dbReference type="Proteomes" id="UP000320333"/>
    </source>
</evidence>
<gene>
    <name evidence="2" type="ORF">CcCBS67573_g05502</name>
</gene>
<dbReference type="Proteomes" id="UP000320333">
    <property type="component" value="Unassembled WGS sequence"/>
</dbReference>
<proteinExistence type="predicted"/>
<feature type="chain" id="PRO_5021418035" evidence="1">
    <location>
        <begin position="25"/>
        <end position="433"/>
    </location>
</feature>
<evidence type="ECO:0000256" key="1">
    <source>
        <dbReference type="SAM" id="SignalP"/>
    </source>
</evidence>
<protein>
    <submittedName>
        <fullName evidence="2">Uncharacterized protein</fullName>
    </submittedName>
</protein>
<dbReference type="OrthoDB" id="543916at2759"/>
<name>A0A507FCC6_9FUNG</name>
<dbReference type="STRING" id="246404.A0A507FCC6"/>
<dbReference type="AlphaFoldDB" id="A0A507FCC6"/>
<keyword evidence="3" id="KW-1185">Reference proteome</keyword>
<accession>A0A507FCC6</accession>
<sequence length="433" mass="48607">MIKVAVTAAALVTIFIVLSWQSLSEQESQLVTHTNTTRPSPRVLHYNRHLGAQAEMRHVASRLGISVSSMDPASVSDYGIDAAASDSLVENGFVAELCARTDAVVVSDTVPDARPFLHSLLHSNASLRCSAALIIHATNRFDYMREDEDFHRLIWTVTNHPTASKHVFWVANNPLEPMDMARTSLALPKWRLLRSTGFSDLEAKMAFAQPVAKKDAALALYKPHETGMDALAAIQKLEIPFKRVEHDYGGPKTAALHAAFIEIPYQVSVMKLYENLANGVVMLVPSKAFFKELVDKKTINFLYWRKLVLGGDDWWKYMDYYSDDIAPYLYYFDSWDHLKKILTSSEIDTKNVRARAPKAYAALVKESLNGWADIFSEIGFSLLVDGEEPGKGVPVFKSTLPSGIHAVSSDNVDDWRRVYYGALLDFKKKWRGF</sequence>
<feature type="signal peptide" evidence="1">
    <location>
        <begin position="1"/>
        <end position="24"/>
    </location>
</feature>
<organism evidence="2 3">
    <name type="scientific">Chytriomyces confervae</name>
    <dbReference type="NCBI Taxonomy" id="246404"/>
    <lineage>
        <taxon>Eukaryota</taxon>
        <taxon>Fungi</taxon>
        <taxon>Fungi incertae sedis</taxon>
        <taxon>Chytridiomycota</taxon>
        <taxon>Chytridiomycota incertae sedis</taxon>
        <taxon>Chytridiomycetes</taxon>
        <taxon>Chytridiales</taxon>
        <taxon>Chytriomycetaceae</taxon>
        <taxon>Chytriomyces</taxon>
    </lineage>
</organism>
<evidence type="ECO:0000313" key="2">
    <source>
        <dbReference type="EMBL" id="TPX73230.1"/>
    </source>
</evidence>
<dbReference type="EMBL" id="QEAP01000200">
    <property type="protein sequence ID" value="TPX73230.1"/>
    <property type="molecule type" value="Genomic_DNA"/>
</dbReference>
<reference evidence="2 3" key="1">
    <citation type="journal article" date="2019" name="Sci. Rep.">
        <title>Comparative genomics of chytrid fungi reveal insights into the obligate biotrophic and pathogenic lifestyle of Synchytrium endobioticum.</title>
        <authorList>
            <person name="van de Vossenberg B.T.L.H."/>
            <person name="Warris S."/>
            <person name="Nguyen H.D.T."/>
            <person name="van Gent-Pelzer M.P.E."/>
            <person name="Joly D.L."/>
            <person name="van de Geest H.C."/>
            <person name="Bonants P.J.M."/>
            <person name="Smith D.S."/>
            <person name="Levesque C.A."/>
            <person name="van der Lee T.A.J."/>
        </authorList>
    </citation>
    <scope>NUCLEOTIDE SEQUENCE [LARGE SCALE GENOMIC DNA]</scope>
    <source>
        <strain evidence="2 3">CBS 675.73</strain>
    </source>
</reference>
<keyword evidence="1" id="KW-0732">Signal</keyword>
<comment type="caution">
    <text evidence="2">The sequence shown here is derived from an EMBL/GenBank/DDBJ whole genome shotgun (WGS) entry which is preliminary data.</text>
</comment>